<evidence type="ECO:0000313" key="3">
    <source>
        <dbReference type="Proteomes" id="UP001589855"/>
    </source>
</evidence>
<keyword evidence="1" id="KW-0472">Membrane</keyword>
<sequence length="170" mass="19814">MLKKHKIFTVWQADKEARYMTQMIHQGNVLVRTTGVTETFEATAPRPGTVQLDYQLDADVDDYLAITREAGWELLTDYPILNGKWLYLYHPDEHARLYSDNQTKIELLQRLRNRWTIFGLFCLIIALAILVPLGFVAFSFILPLVLVIVYVINFTCLTRQIKRLRSPLKN</sequence>
<organism evidence="2 3">
    <name type="scientific">Lactiplantibacillus plajomi</name>
    <dbReference type="NCBI Taxonomy" id="1457217"/>
    <lineage>
        <taxon>Bacteria</taxon>
        <taxon>Bacillati</taxon>
        <taxon>Bacillota</taxon>
        <taxon>Bacilli</taxon>
        <taxon>Lactobacillales</taxon>
        <taxon>Lactobacillaceae</taxon>
        <taxon>Lactiplantibacillus</taxon>
    </lineage>
</organism>
<dbReference type="RefSeq" id="WP_137644657.1">
    <property type="nucleotide sequence ID" value="NZ_BAABRM010000007.1"/>
</dbReference>
<feature type="transmembrane region" description="Helical" evidence="1">
    <location>
        <begin position="141"/>
        <end position="161"/>
    </location>
</feature>
<dbReference type="EMBL" id="JBHLUK010000024">
    <property type="protein sequence ID" value="MFC0423255.1"/>
    <property type="molecule type" value="Genomic_DNA"/>
</dbReference>
<keyword evidence="1" id="KW-1133">Transmembrane helix</keyword>
<feature type="transmembrane region" description="Helical" evidence="1">
    <location>
        <begin position="115"/>
        <end position="135"/>
    </location>
</feature>
<proteinExistence type="predicted"/>
<dbReference type="Proteomes" id="UP001589855">
    <property type="component" value="Unassembled WGS sequence"/>
</dbReference>
<gene>
    <name evidence="2" type="ORF">ACFFGS_03835</name>
</gene>
<comment type="caution">
    <text evidence="2">The sequence shown here is derived from an EMBL/GenBank/DDBJ whole genome shotgun (WGS) entry which is preliminary data.</text>
</comment>
<dbReference type="InterPro" id="IPR021359">
    <property type="entry name" value="DUF2812"/>
</dbReference>
<evidence type="ECO:0000313" key="2">
    <source>
        <dbReference type="EMBL" id="MFC0423255.1"/>
    </source>
</evidence>
<evidence type="ECO:0000256" key="1">
    <source>
        <dbReference type="SAM" id="Phobius"/>
    </source>
</evidence>
<dbReference type="Pfam" id="PF11193">
    <property type="entry name" value="DUF2812"/>
    <property type="match status" value="1"/>
</dbReference>
<reference evidence="2 3" key="1">
    <citation type="submission" date="2024-09" db="EMBL/GenBank/DDBJ databases">
        <authorList>
            <person name="Sun Q."/>
            <person name="Mori K."/>
        </authorList>
    </citation>
    <scope>NUCLEOTIDE SEQUENCE [LARGE SCALE GENOMIC DNA]</scope>
    <source>
        <strain evidence="2 3">TBRC 4575</strain>
    </source>
</reference>
<keyword evidence="3" id="KW-1185">Reference proteome</keyword>
<name>A0ABV6K4R0_9LACO</name>
<accession>A0ABV6K4R0</accession>
<protein>
    <submittedName>
        <fullName evidence="2">DUF2812 domain-containing protein</fullName>
    </submittedName>
</protein>
<keyword evidence="1" id="KW-0812">Transmembrane</keyword>